<keyword evidence="6 8" id="KW-0472">Membrane</keyword>
<proteinExistence type="inferred from homology"/>
<dbReference type="Gene3D" id="2.40.170.20">
    <property type="entry name" value="TonB-dependent receptor, beta-barrel domain"/>
    <property type="match status" value="1"/>
</dbReference>
<dbReference type="GO" id="GO:0015344">
    <property type="term" value="F:siderophore uptake transmembrane transporter activity"/>
    <property type="evidence" value="ECO:0007669"/>
    <property type="project" value="TreeGrafter"/>
</dbReference>
<dbReference type="Pfam" id="PF00593">
    <property type="entry name" value="TonB_dep_Rec_b-barrel"/>
    <property type="match status" value="1"/>
</dbReference>
<evidence type="ECO:0000256" key="5">
    <source>
        <dbReference type="ARBA" id="ARBA00023077"/>
    </source>
</evidence>
<keyword evidence="3 8" id="KW-1134">Transmembrane beta strand</keyword>
<organism evidence="10 11">
    <name type="scientific">Aliarcobacter vitoriensis</name>
    <dbReference type="NCBI Taxonomy" id="2011099"/>
    <lineage>
        <taxon>Bacteria</taxon>
        <taxon>Pseudomonadati</taxon>
        <taxon>Campylobacterota</taxon>
        <taxon>Epsilonproteobacteria</taxon>
        <taxon>Campylobacterales</taxon>
        <taxon>Arcobacteraceae</taxon>
        <taxon>Aliarcobacter</taxon>
    </lineage>
</organism>
<keyword evidence="4 8" id="KW-0812">Transmembrane</keyword>
<gene>
    <name evidence="10" type="ORF">CRU91_09165</name>
</gene>
<dbReference type="EMBL" id="PDKB01000016">
    <property type="protein sequence ID" value="RBQ28379.1"/>
    <property type="molecule type" value="Genomic_DNA"/>
</dbReference>
<protein>
    <submittedName>
        <fullName evidence="10">TonB-dependent siderophore receptor</fullName>
    </submittedName>
</protein>
<evidence type="ECO:0000256" key="7">
    <source>
        <dbReference type="ARBA" id="ARBA00023237"/>
    </source>
</evidence>
<evidence type="ECO:0000256" key="8">
    <source>
        <dbReference type="PROSITE-ProRule" id="PRU01360"/>
    </source>
</evidence>
<keyword evidence="11" id="KW-1185">Reference proteome</keyword>
<name>A0A366MSA1_9BACT</name>
<dbReference type="Proteomes" id="UP000252669">
    <property type="component" value="Unassembled WGS sequence"/>
</dbReference>
<dbReference type="RefSeq" id="WP_222718445.1">
    <property type="nucleotide sequence ID" value="NZ_PDKB01000016.1"/>
</dbReference>
<dbReference type="PANTHER" id="PTHR32552:SF82">
    <property type="entry name" value="FCUA PROTEIN"/>
    <property type="match status" value="1"/>
</dbReference>
<dbReference type="AlphaFoldDB" id="A0A366MSA1"/>
<reference evidence="10 11" key="1">
    <citation type="submission" date="2017-10" db="EMBL/GenBank/DDBJ databases">
        <title>Genomics of the genus Arcobacter.</title>
        <authorList>
            <person name="Perez-Cataluna A."/>
            <person name="Figueras M.J."/>
        </authorList>
    </citation>
    <scope>NUCLEOTIDE SEQUENCE [LARGE SCALE GENOMIC DNA]</scope>
    <source>
        <strain evidence="10 11">CECT 9230</strain>
    </source>
</reference>
<feature type="non-terminal residue" evidence="10">
    <location>
        <position position="1"/>
    </location>
</feature>
<dbReference type="PANTHER" id="PTHR32552">
    <property type="entry name" value="FERRICHROME IRON RECEPTOR-RELATED"/>
    <property type="match status" value="1"/>
</dbReference>
<evidence type="ECO:0000256" key="4">
    <source>
        <dbReference type="ARBA" id="ARBA00022692"/>
    </source>
</evidence>
<evidence type="ECO:0000256" key="2">
    <source>
        <dbReference type="ARBA" id="ARBA00022448"/>
    </source>
</evidence>
<dbReference type="GO" id="GO:0009279">
    <property type="term" value="C:cell outer membrane"/>
    <property type="evidence" value="ECO:0007669"/>
    <property type="project" value="UniProtKB-SubCell"/>
</dbReference>
<evidence type="ECO:0000256" key="1">
    <source>
        <dbReference type="ARBA" id="ARBA00004571"/>
    </source>
</evidence>
<dbReference type="SUPFAM" id="SSF56935">
    <property type="entry name" value="Porins"/>
    <property type="match status" value="1"/>
</dbReference>
<sequence length="448" mass="51128">DMASIEKVKNYNPDWIENEFKSNRVENSIRYDINDIFTLRTNTFYEKMKHKARNINITYKNGYSIGDDSWSGTWSSNDAWQETKNYGTNIYLDSKFNTGSVGHTITTGYSLSESTNYKHKDEGKYYLYKNNMTLGELKKLDIPRTGYISFTGYDTIGEEALTKSREWQFENILIGDDIVFNEQWSALVGLNYATIVFNNNQNNTKYKESKLTPTLSLIYKPFENLTTYATYIESLEEGTIVGSYYQNDGEILSPYKSKQYEIGAKYSMLDERALLTASLFRIERANQYTDNTTTPKPTLTQDGEAIHQGIEIGLIGKVTDNLTLMGGVTFMDLGIEKHTNKDIEGKKPIEAATKMAKLYSEYNIPYINGLSINAGAYYTGKKYSDEANTDILPSYTLYDAGLRYSTKLGNYPTSFNLNVQNLTDKVYWTNGNMLGDPRSVAFSMKMEF</sequence>
<dbReference type="InterPro" id="IPR036942">
    <property type="entry name" value="Beta-barrel_TonB_sf"/>
</dbReference>
<feature type="domain" description="TonB-dependent receptor-like beta-barrel" evidence="9">
    <location>
        <begin position="11"/>
        <end position="422"/>
    </location>
</feature>
<keyword evidence="5" id="KW-0798">TonB box</keyword>
<dbReference type="InterPro" id="IPR039426">
    <property type="entry name" value="TonB-dep_rcpt-like"/>
</dbReference>
<evidence type="ECO:0000313" key="10">
    <source>
        <dbReference type="EMBL" id="RBQ28379.1"/>
    </source>
</evidence>
<evidence type="ECO:0000313" key="11">
    <source>
        <dbReference type="Proteomes" id="UP000252669"/>
    </source>
</evidence>
<comment type="similarity">
    <text evidence="8">Belongs to the TonB-dependent receptor family.</text>
</comment>
<dbReference type="PROSITE" id="PS01156">
    <property type="entry name" value="TONB_DEPENDENT_REC_2"/>
    <property type="match status" value="1"/>
</dbReference>
<evidence type="ECO:0000259" key="9">
    <source>
        <dbReference type="Pfam" id="PF00593"/>
    </source>
</evidence>
<accession>A0A366MSA1</accession>
<keyword evidence="2 8" id="KW-0813">Transport</keyword>
<dbReference type="InterPro" id="IPR000531">
    <property type="entry name" value="Beta-barrel_TonB"/>
</dbReference>
<dbReference type="PROSITE" id="PS52016">
    <property type="entry name" value="TONB_DEPENDENT_REC_3"/>
    <property type="match status" value="1"/>
</dbReference>
<keyword evidence="10" id="KW-0675">Receptor</keyword>
<comment type="subcellular location">
    <subcellularLocation>
        <location evidence="1 8">Cell outer membrane</location>
        <topology evidence="1 8">Multi-pass membrane protein</topology>
    </subcellularLocation>
</comment>
<dbReference type="InterPro" id="IPR010917">
    <property type="entry name" value="TonB_rcpt_CS"/>
</dbReference>
<keyword evidence="7 8" id="KW-0998">Cell outer membrane</keyword>
<comment type="caution">
    <text evidence="10">The sequence shown here is derived from an EMBL/GenBank/DDBJ whole genome shotgun (WGS) entry which is preliminary data.</text>
</comment>
<evidence type="ECO:0000256" key="3">
    <source>
        <dbReference type="ARBA" id="ARBA00022452"/>
    </source>
</evidence>
<evidence type="ECO:0000256" key="6">
    <source>
        <dbReference type="ARBA" id="ARBA00023136"/>
    </source>
</evidence>